<dbReference type="InterPro" id="IPR041413">
    <property type="entry name" value="MLTR_LBD"/>
</dbReference>
<protein>
    <submittedName>
        <fullName evidence="2">Helix-turn-helix transcriptional regulator</fullName>
    </submittedName>
</protein>
<gene>
    <name evidence="2" type="ORF">GCM10022223_14370</name>
</gene>
<accession>A0ABP6Z6K3</accession>
<dbReference type="EMBL" id="BAAAZO010000002">
    <property type="protein sequence ID" value="GAA3599990.1"/>
    <property type="molecule type" value="Genomic_DNA"/>
</dbReference>
<feature type="domain" description="HTH cro/C1-type" evidence="1">
    <location>
        <begin position="32"/>
        <end position="83"/>
    </location>
</feature>
<evidence type="ECO:0000313" key="3">
    <source>
        <dbReference type="Proteomes" id="UP001501074"/>
    </source>
</evidence>
<evidence type="ECO:0000313" key="2">
    <source>
        <dbReference type="EMBL" id="GAA3599990.1"/>
    </source>
</evidence>
<dbReference type="Pfam" id="PF17765">
    <property type="entry name" value="MLTR_LBD"/>
    <property type="match status" value="1"/>
</dbReference>
<dbReference type="InterPro" id="IPR001387">
    <property type="entry name" value="Cro/C1-type_HTH"/>
</dbReference>
<name>A0ABP6Z6K3_9ACTN</name>
<dbReference type="SMART" id="SM00530">
    <property type="entry name" value="HTH_XRE"/>
    <property type="match status" value="1"/>
</dbReference>
<keyword evidence="3" id="KW-1185">Reference proteome</keyword>
<dbReference type="Proteomes" id="UP001501074">
    <property type="component" value="Unassembled WGS sequence"/>
</dbReference>
<dbReference type="Pfam" id="PF13560">
    <property type="entry name" value="HTH_31"/>
    <property type="match status" value="1"/>
</dbReference>
<dbReference type="CDD" id="cd00093">
    <property type="entry name" value="HTH_XRE"/>
    <property type="match status" value="1"/>
</dbReference>
<dbReference type="RefSeq" id="WP_231486190.1">
    <property type="nucleotide sequence ID" value="NZ_BAAAZO010000002.1"/>
</dbReference>
<evidence type="ECO:0000259" key="1">
    <source>
        <dbReference type="PROSITE" id="PS50943"/>
    </source>
</evidence>
<dbReference type="PANTHER" id="PTHR35010">
    <property type="entry name" value="BLL4672 PROTEIN-RELATED"/>
    <property type="match status" value="1"/>
</dbReference>
<dbReference type="SUPFAM" id="SSF47413">
    <property type="entry name" value="lambda repressor-like DNA-binding domains"/>
    <property type="match status" value="1"/>
</dbReference>
<reference evidence="3" key="1">
    <citation type="journal article" date="2019" name="Int. J. Syst. Evol. Microbiol.">
        <title>The Global Catalogue of Microorganisms (GCM) 10K type strain sequencing project: providing services to taxonomists for standard genome sequencing and annotation.</title>
        <authorList>
            <consortium name="The Broad Institute Genomics Platform"/>
            <consortium name="The Broad Institute Genome Sequencing Center for Infectious Disease"/>
            <person name="Wu L."/>
            <person name="Ma J."/>
        </authorList>
    </citation>
    <scope>NUCLEOTIDE SEQUENCE [LARGE SCALE GENOMIC DNA]</scope>
    <source>
        <strain evidence="3">JCM 16902</strain>
    </source>
</reference>
<dbReference type="Gene3D" id="1.10.260.40">
    <property type="entry name" value="lambda repressor-like DNA-binding domains"/>
    <property type="match status" value="1"/>
</dbReference>
<dbReference type="Gene3D" id="3.30.450.180">
    <property type="match status" value="1"/>
</dbReference>
<dbReference type="PROSITE" id="PS50943">
    <property type="entry name" value="HTH_CROC1"/>
    <property type="match status" value="1"/>
</dbReference>
<dbReference type="PANTHER" id="PTHR35010:SF2">
    <property type="entry name" value="BLL4672 PROTEIN"/>
    <property type="match status" value="1"/>
</dbReference>
<proteinExistence type="predicted"/>
<organism evidence="2 3">
    <name type="scientific">Kineosporia mesophila</name>
    <dbReference type="NCBI Taxonomy" id="566012"/>
    <lineage>
        <taxon>Bacteria</taxon>
        <taxon>Bacillati</taxon>
        <taxon>Actinomycetota</taxon>
        <taxon>Actinomycetes</taxon>
        <taxon>Kineosporiales</taxon>
        <taxon>Kineosporiaceae</taxon>
        <taxon>Kineosporia</taxon>
    </lineage>
</organism>
<sequence>MDGPNEIREFLISRRNRLTPQQAGLPDFGGRRRVAGLRREEVALLAGMSVEYYVRLERGNASGVSESILEGIVRALQLDEAERDHLHDLVRFANRGAHPRSRRESGHPGPVRPVVQHILDRMRDVPALVQNGRLDVVATNDLAAAVYAPLFEQPQRPVNFGRFVFLDPRAQAFYRNWDEAATQTVSLLRAEAGRVPHDRRLSGLVGELSTRSEKFRQLWAAHNVREHRASVNRFHHPVVGDLELVCEGMELTNDRGLILIAYAAVDQPSQDALHLLGSWSAVASREAP</sequence>
<dbReference type="InterPro" id="IPR010982">
    <property type="entry name" value="Lambda_DNA-bd_dom_sf"/>
</dbReference>
<comment type="caution">
    <text evidence="2">The sequence shown here is derived from an EMBL/GenBank/DDBJ whole genome shotgun (WGS) entry which is preliminary data.</text>
</comment>